<accession>A0ABW1I232</accession>
<dbReference type="Pfam" id="PF08734">
    <property type="entry name" value="GYD"/>
    <property type="match status" value="1"/>
</dbReference>
<proteinExistence type="predicted"/>
<sequence length="110" mass="11927">MAKFAFFFSYSPEAWNRLVLKPQDRTAAVRTAFESQGGRLEALYYMFGGHDGMVIFDAPDSRVAAAISLAVTSTGSFTRNETRELITPAELVDVLDKAGAVSQAYVAPGD</sequence>
<name>A0ABW1I232_9PSEU</name>
<dbReference type="Proteomes" id="UP001596119">
    <property type="component" value="Unassembled WGS sequence"/>
</dbReference>
<dbReference type="InterPro" id="IPR014845">
    <property type="entry name" value="GYD/TTHA1554"/>
</dbReference>
<protein>
    <submittedName>
        <fullName evidence="1">GYD domain-containing protein</fullName>
    </submittedName>
</protein>
<evidence type="ECO:0000313" key="1">
    <source>
        <dbReference type="EMBL" id="MFC5946993.1"/>
    </source>
</evidence>
<dbReference type="EMBL" id="JBHSQK010000005">
    <property type="protein sequence ID" value="MFC5946993.1"/>
    <property type="molecule type" value="Genomic_DNA"/>
</dbReference>
<keyword evidence="2" id="KW-1185">Reference proteome</keyword>
<gene>
    <name evidence="1" type="ORF">ACFQH9_01710</name>
</gene>
<evidence type="ECO:0000313" key="2">
    <source>
        <dbReference type="Proteomes" id="UP001596119"/>
    </source>
</evidence>
<organism evidence="1 2">
    <name type="scientific">Pseudonocardia lutea</name>
    <dbReference type="NCBI Taxonomy" id="2172015"/>
    <lineage>
        <taxon>Bacteria</taxon>
        <taxon>Bacillati</taxon>
        <taxon>Actinomycetota</taxon>
        <taxon>Actinomycetes</taxon>
        <taxon>Pseudonocardiales</taxon>
        <taxon>Pseudonocardiaceae</taxon>
        <taxon>Pseudonocardia</taxon>
    </lineage>
</organism>
<comment type="caution">
    <text evidence="1">The sequence shown here is derived from an EMBL/GenBank/DDBJ whole genome shotgun (WGS) entry which is preliminary data.</text>
</comment>
<dbReference type="RefSeq" id="WP_379563424.1">
    <property type="nucleotide sequence ID" value="NZ_JBHSQK010000005.1"/>
</dbReference>
<reference evidence="2" key="1">
    <citation type="journal article" date="2019" name="Int. J. Syst. Evol. Microbiol.">
        <title>The Global Catalogue of Microorganisms (GCM) 10K type strain sequencing project: providing services to taxonomists for standard genome sequencing and annotation.</title>
        <authorList>
            <consortium name="The Broad Institute Genomics Platform"/>
            <consortium name="The Broad Institute Genome Sequencing Center for Infectious Disease"/>
            <person name="Wu L."/>
            <person name="Ma J."/>
        </authorList>
    </citation>
    <scope>NUCLEOTIDE SEQUENCE [LARGE SCALE GENOMIC DNA]</scope>
    <source>
        <strain evidence="2">CGMCC 4.7397</strain>
    </source>
</reference>